<dbReference type="AlphaFoldDB" id="Q5DVF3"/>
<organism evidence="2">
    <name type="scientific">Sulfolobus neozealandicus</name>
    <dbReference type="NCBI Taxonomy" id="299422"/>
    <lineage>
        <taxon>Archaea</taxon>
        <taxon>Thermoproteota</taxon>
        <taxon>Thermoprotei</taxon>
        <taxon>Sulfolobales</taxon>
        <taxon>Sulfolobaceae</taxon>
        <taxon>Sulfolobus</taxon>
    </lineage>
</organism>
<feature type="compositionally biased region" description="Basic residues" evidence="1">
    <location>
        <begin position="14"/>
        <end position="23"/>
    </location>
</feature>
<proteinExistence type="predicted"/>
<accession>Q5DVF3</accession>
<dbReference type="EMBL" id="AJ852505">
    <property type="protein sequence ID" value="CAH65779.1"/>
    <property type="molecule type" value="Genomic_DNA"/>
</dbReference>
<evidence type="ECO:0000256" key="1">
    <source>
        <dbReference type="SAM" id="MobiDB-lite"/>
    </source>
</evidence>
<feature type="compositionally biased region" description="Polar residues" evidence="1">
    <location>
        <begin position="1"/>
        <end position="13"/>
    </location>
</feature>
<geneLocation type="plasmid" evidence="2">
    <name>pTAU4</name>
</geneLocation>
<sequence length="23" mass="2875">MRIRNTQLQSAMRRNTKMRNKLK</sequence>
<name>Q5DVF3_9CREN</name>
<reference evidence="2" key="1">
    <citation type="journal article" date="2005" name="Archaea">
        <title>Novel RepA-MCM proteins encoded in plasmids pTAU4, pORA1 and pTIK4 from Sulfolobus neozealandicus.</title>
        <authorList>
            <person name="Greve B."/>
            <person name="Jensen S."/>
            <person name="Phan H."/>
            <person name="Brugger K."/>
            <person name="Zillig W."/>
            <person name="She Q."/>
            <person name="Garrett R."/>
        </authorList>
    </citation>
    <scope>NUCLEOTIDE SEQUENCE</scope>
    <source>
        <strain evidence="2">32/4</strain>
        <plasmid evidence="2">pTAU4</plasmid>
    </source>
</reference>
<protein>
    <submittedName>
        <fullName evidence="2">Uncharacterized protein</fullName>
    </submittedName>
</protein>
<keyword evidence="2" id="KW-0614">Plasmid</keyword>
<evidence type="ECO:0000313" key="2">
    <source>
        <dbReference type="EMBL" id="CAH65779.1"/>
    </source>
</evidence>
<feature type="region of interest" description="Disordered" evidence="1">
    <location>
        <begin position="1"/>
        <end position="23"/>
    </location>
</feature>